<evidence type="ECO:0000256" key="4">
    <source>
        <dbReference type="ARBA" id="ARBA00023014"/>
    </source>
</evidence>
<gene>
    <name evidence="8" type="ORF">EDD29_3419</name>
</gene>
<dbReference type="PRINTS" id="PR00162">
    <property type="entry name" value="RIESKE"/>
</dbReference>
<evidence type="ECO:0000256" key="5">
    <source>
        <dbReference type="ARBA" id="ARBA00023157"/>
    </source>
</evidence>
<dbReference type="GO" id="GO:0005737">
    <property type="term" value="C:cytoplasm"/>
    <property type="evidence" value="ECO:0007669"/>
    <property type="project" value="TreeGrafter"/>
</dbReference>
<dbReference type="GO" id="GO:0046872">
    <property type="term" value="F:metal ion binding"/>
    <property type="evidence" value="ECO:0007669"/>
    <property type="project" value="UniProtKB-KW"/>
</dbReference>
<dbReference type="Pfam" id="PF00355">
    <property type="entry name" value="Rieske"/>
    <property type="match status" value="1"/>
</dbReference>
<protein>
    <submittedName>
        <fullName evidence="8">Glycine/D-amino acid oxidase-like deaminating enzyme</fullName>
    </submittedName>
</protein>
<dbReference type="OrthoDB" id="9767869at2"/>
<organism evidence="8 9">
    <name type="scientific">Actinocorallia herbida</name>
    <dbReference type="NCBI Taxonomy" id="58109"/>
    <lineage>
        <taxon>Bacteria</taxon>
        <taxon>Bacillati</taxon>
        <taxon>Actinomycetota</taxon>
        <taxon>Actinomycetes</taxon>
        <taxon>Streptosporangiales</taxon>
        <taxon>Thermomonosporaceae</taxon>
        <taxon>Actinocorallia</taxon>
    </lineage>
</organism>
<dbReference type="SUPFAM" id="SSF51905">
    <property type="entry name" value="FAD/NAD(P)-binding domain"/>
    <property type="match status" value="1"/>
</dbReference>
<evidence type="ECO:0000256" key="1">
    <source>
        <dbReference type="ARBA" id="ARBA00022714"/>
    </source>
</evidence>
<dbReference type="SUPFAM" id="SSF50022">
    <property type="entry name" value="ISP domain"/>
    <property type="match status" value="1"/>
</dbReference>
<dbReference type="PANTHER" id="PTHR13847:SF274">
    <property type="entry name" value="RIESKE 2FE-2S IRON-SULFUR PROTEIN YHFW-RELATED"/>
    <property type="match status" value="1"/>
</dbReference>
<accession>A0A3N1CX53</accession>
<dbReference type="Proteomes" id="UP000272400">
    <property type="component" value="Unassembled WGS sequence"/>
</dbReference>
<dbReference type="Gene3D" id="3.50.50.60">
    <property type="entry name" value="FAD/NAD(P)-binding domain"/>
    <property type="match status" value="1"/>
</dbReference>
<comment type="caution">
    <text evidence="8">The sequence shown here is derived from an EMBL/GenBank/DDBJ whole genome shotgun (WGS) entry which is preliminary data.</text>
</comment>
<dbReference type="InterPro" id="IPR017941">
    <property type="entry name" value="Rieske_2Fe-2S"/>
</dbReference>
<evidence type="ECO:0000313" key="9">
    <source>
        <dbReference type="Proteomes" id="UP000272400"/>
    </source>
</evidence>
<keyword evidence="3" id="KW-0408">Iron</keyword>
<dbReference type="GO" id="GO:0004497">
    <property type="term" value="F:monooxygenase activity"/>
    <property type="evidence" value="ECO:0007669"/>
    <property type="project" value="UniProtKB-ARBA"/>
</dbReference>
<proteinExistence type="predicted"/>
<evidence type="ECO:0000256" key="6">
    <source>
        <dbReference type="SAM" id="MobiDB-lite"/>
    </source>
</evidence>
<dbReference type="GO" id="GO:0016020">
    <property type="term" value="C:membrane"/>
    <property type="evidence" value="ECO:0007669"/>
    <property type="project" value="InterPro"/>
</dbReference>
<keyword evidence="2" id="KW-0479">Metal-binding</keyword>
<dbReference type="RefSeq" id="WP_123665324.1">
    <property type="nucleotide sequence ID" value="NZ_RJKE01000001.1"/>
</dbReference>
<reference evidence="8 9" key="1">
    <citation type="submission" date="2018-11" db="EMBL/GenBank/DDBJ databases">
        <title>Sequencing the genomes of 1000 actinobacteria strains.</title>
        <authorList>
            <person name="Klenk H.-P."/>
        </authorList>
    </citation>
    <scope>NUCLEOTIDE SEQUENCE [LARGE SCALE GENOMIC DNA]</scope>
    <source>
        <strain evidence="8 9">DSM 44254</strain>
    </source>
</reference>
<name>A0A3N1CX53_9ACTN</name>
<sequence length="517" mass="54821">MVGTGVPKRSYWVESEPAWGGAEGGPPAKADVVVLGAGIAGLTAGYLLARAGRSVTVLEAARVAEGVSGHTTAKVTAQHNVIYADLIRRFGAEKAELYARAQQGAVEWIAERVEEWAAGCDFRRRDAYVYAETASSAEKLREEADAAASLGLPAEYVTATGLPFAVEGAVRFGGQGQFHPRRWLHALADRLVAAGGTIHEGVRATGLSGTTVRTTAGEIRARDVVVTTHSPAFDRGLYFARLEPRRTLLMAAPLATADEPPGMYISADSGHTIRATPARDGGAMLLVGGESYPPGEDDHVQGRFDALAAWGEETFGVQEFPYQWASQDNTTLDGLPYIGRYHPFADRLWVAAGFGFWGMTNGTVAAHLLTDLITGAETPFADLFDPGRPTIRRSAPALVGLALHTAKHYALDYPAAFHPTEGPDPLSPGEGRITHFGRHPVAVSRDQAGHPYAVSAVCPHQGCLVAYNDAEQTWDCPCHGSRFAHDGSVLHGPATQPLTPVDLDGAAHPEAEAGASL</sequence>
<feature type="region of interest" description="Disordered" evidence="6">
    <location>
        <begin position="494"/>
        <end position="517"/>
    </location>
</feature>
<dbReference type="InterPro" id="IPR036922">
    <property type="entry name" value="Rieske_2Fe-2S_sf"/>
</dbReference>
<keyword evidence="5" id="KW-1015">Disulfide bond</keyword>
<dbReference type="Pfam" id="PF01266">
    <property type="entry name" value="DAO"/>
    <property type="match status" value="1"/>
</dbReference>
<dbReference type="Gene3D" id="3.30.9.10">
    <property type="entry name" value="D-Amino Acid Oxidase, subunit A, domain 2"/>
    <property type="match status" value="1"/>
</dbReference>
<dbReference type="GO" id="GO:0051537">
    <property type="term" value="F:2 iron, 2 sulfur cluster binding"/>
    <property type="evidence" value="ECO:0007669"/>
    <property type="project" value="UniProtKB-KW"/>
</dbReference>
<dbReference type="PANTHER" id="PTHR13847">
    <property type="entry name" value="SARCOSINE DEHYDROGENASE-RELATED"/>
    <property type="match status" value="1"/>
</dbReference>
<dbReference type="PROSITE" id="PS51296">
    <property type="entry name" value="RIESKE"/>
    <property type="match status" value="1"/>
</dbReference>
<dbReference type="InterPro" id="IPR036188">
    <property type="entry name" value="FAD/NAD-bd_sf"/>
</dbReference>
<keyword evidence="4" id="KW-0411">Iron-sulfur</keyword>
<feature type="domain" description="Rieske" evidence="7">
    <location>
        <begin position="418"/>
        <end position="504"/>
    </location>
</feature>
<evidence type="ECO:0000259" key="7">
    <source>
        <dbReference type="PROSITE" id="PS51296"/>
    </source>
</evidence>
<dbReference type="InterPro" id="IPR005805">
    <property type="entry name" value="Rieske_Fe-S_prot_C"/>
</dbReference>
<keyword evidence="1" id="KW-0001">2Fe-2S</keyword>
<dbReference type="Gene3D" id="2.102.10.10">
    <property type="entry name" value="Rieske [2Fe-2S] iron-sulphur domain"/>
    <property type="match status" value="1"/>
</dbReference>
<keyword evidence="9" id="KW-1185">Reference proteome</keyword>
<evidence type="ECO:0000256" key="3">
    <source>
        <dbReference type="ARBA" id="ARBA00023004"/>
    </source>
</evidence>
<evidence type="ECO:0000313" key="8">
    <source>
        <dbReference type="EMBL" id="ROO85867.1"/>
    </source>
</evidence>
<dbReference type="AlphaFoldDB" id="A0A3N1CX53"/>
<dbReference type="InterPro" id="IPR006076">
    <property type="entry name" value="FAD-dep_OxRdtase"/>
</dbReference>
<dbReference type="EMBL" id="RJKE01000001">
    <property type="protein sequence ID" value="ROO85867.1"/>
    <property type="molecule type" value="Genomic_DNA"/>
</dbReference>
<dbReference type="GO" id="GO:0016705">
    <property type="term" value="F:oxidoreductase activity, acting on paired donors, with incorporation or reduction of molecular oxygen"/>
    <property type="evidence" value="ECO:0007669"/>
    <property type="project" value="UniProtKB-ARBA"/>
</dbReference>
<evidence type="ECO:0000256" key="2">
    <source>
        <dbReference type="ARBA" id="ARBA00022723"/>
    </source>
</evidence>